<feature type="transmembrane region" description="Helical" evidence="2">
    <location>
        <begin position="317"/>
        <end position="336"/>
    </location>
</feature>
<feature type="compositionally biased region" description="Polar residues" evidence="1">
    <location>
        <begin position="153"/>
        <end position="174"/>
    </location>
</feature>
<evidence type="ECO:0000313" key="4">
    <source>
        <dbReference type="EMBL" id="KAK1671319.1"/>
    </source>
</evidence>
<dbReference type="AlphaFoldDB" id="A0AAJ0ETK0"/>
<feature type="compositionally biased region" description="Low complexity" evidence="1">
    <location>
        <begin position="284"/>
        <end position="302"/>
    </location>
</feature>
<feature type="signal peptide" evidence="3">
    <location>
        <begin position="1"/>
        <end position="20"/>
    </location>
</feature>
<evidence type="ECO:0000256" key="2">
    <source>
        <dbReference type="SAM" id="Phobius"/>
    </source>
</evidence>
<keyword evidence="2" id="KW-0812">Transmembrane</keyword>
<gene>
    <name evidence="4" type="ORF">BDP55DRAFT_296785</name>
</gene>
<protein>
    <submittedName>
        <fullName evidence="4">Uncharacterized protein</fullName>
    </submittedName>
</protein>
<accession>A0AAJ0ETK0</accession>
<feature type="chain" id="PRO_5042501269" evidence="3">
    <location>
        <begin position="21"/>
        <end position="337"/>
    </location>
</feature>
<proteinExistence type="predicted"/>
<keyword evidence="3" id="KW-0732">Signal</keyword>
<organism evidence="4 5">
    <name type="scientific">Colletotrichum godetiae</name>
    <dbReference type="NCBI Taxonomy" id="1209918"/>
    <lineage>
        <taxon>Eukaryota</taxon>
        <taxon>Fungi</taxon>
        <taxon>Dikarya</taxon>
        <taxon>Ascomycota</taxon>
        <taxon>Pezizomycotina</taxon>
        <taxon>Sordariomycetes</taxon>
        <taxon>Hypocreomycetidae</taxon>
        <taxon>Glomerellales</taxon>
        <taxon>Glomerellaceae</taxon>
        <taxon>Colletotrichum</taxon>
        <taxon>Colletotrichum acutatum species complex</taxon>
    </lineage>
</organism>
<evidence type="ECO:0000256" key="1">
    <source>
        <dbReference type="SAM" id="MobiDB-lite"/>
    </source>
</evidence>
<dbReference type="EMBL" id="JAHMHR010000048">
    <property type="protein sequence ID" value="KAK1671319.1"/>
    <property type="molecule type" value="Genomic_DNA"/>
</dbReference>
<sequence>MKVPTALLLALLGLTSSAIADGGKKNGKFRCNDRKHYLHNVGKRYREECTGIGTTVGSTQATGQCRITCDHLPTYAEWAKTYEKDVIQRKLERELKAQREKQRMEELAKKLGVPPIPDALVEGTAAPPVIETETSPEEPSNVLSPRFEPSPNPEITTAPTPNSADVEITNTSTRPCKPKEISGYDPLCTLTRRIPRYSKIQAAHSSSLQEAASYPARAWRYGGMHIDAKPTSAEKIVTVTATVEKPVTKCTSSANPSTTKASTTKATTHKAAGSNTTPTPTARQSSVKKQTTATSKTTSSAEVTKTVHVASKGSCNAIIWSMLVVWIGVQVLFLTVM</sequence>
<feature type="compositionally biased region" description="Low complexity" evidence="1">
    <location>
        <begin position="251"/>
        <end position="274"/>
    </location>
</feature>
<dbReference type="GeneID" id="85451116"/>
<evidence type="ECO:0000313" key="5">
    <source>
        <dbReference type="Proteomes" id="UP001224890"/>
    </source>
</evidence>
<name>A0AAJ0ETK0_9PEZI</name>
<dbReference type="Proteomes" id="UP001224890">
    <property type="component" value="Unassembled WGS sequence"/>
</dbReference>
<keyword evidence="5" id="KW-1185">Reference proteome</keyword>
<feature type="region of interest" description="Disordered" evidence="1">
    <location>
        <begin position="249"/>
        <end position="302"/>
    </location>
</feature>
<keyword evidence="2" id="KW-1133">Transmembrane helix</keyword>
<reference evidence="4" key="1">
    <citation type="submission" date="2021-06" db="EMBL/GenBank/DDBJ databases">
        <title>Comparative genomics, transcriptomics and evolutionary studies reveal genomic signatures of adaptation to plant cell wall in hemibiotrophic fungi.</title>
        <authorList>
            <consortium name="DOE Joint Genome Institute"/>
            <person name="Baroncelli R."/>
            <person name="Diaz J.F."/>
            <person name="Benocci T."/>
            <person name="Peng M."/>
            <person name="Battaglia E."/>
            <person name="Haridas S."/>
            <person name="Andreopoulos W."/>
            <person name="Labutti K."/>
            <person name="Pangilinan J."/>
            <person name="Floch G.L."/>
            <person name="Makela M.R."/>
            <person name="Henrissat B."/>
            <person name="Grigoriev I.V."/>
            <person name="Crouch J.A."/>
            <person name="De Vries R.P."/>
            <person name="Sukno S.A."/>
            <person name="Thon M.R."/>
        </authorList>
    </citation>
    <scope>NUCLEOTIDE SEQUENCE</scope>
    <source>
        <strain evidence="4">CBS 193.32</strain>
    </source>
</reference>
<evidence type="ECO:0000256" key="3">
    <source>
        <dbReference type="SAM" id="SignalP"/>
    </source>
</evidence>
<keyword evidence="2" id="KW-0472">Membrane</keyword>
<comment type="caution">
    <text evidence="4">The sequence shown here is derived from an EMBL/GenBank/DDBJ whole genome shotgun (WGS) entry which is preliminary data.</text>
</comment>
<feature type="region of interest" description="Disordered" evidence="1">
    <location>
        <begin position="131"/>
        <end position="178"/>
    </location>
</feature>
<dbReference type="RefSeq" id="XP_060425322.1">
    <property type="nucleotide sequence ID" value="XM_060566590.1"/>
</dbReference>